<evidence type="ECO:0000313" key="2">
    <source>
        <dbReference type="Proteomes" id="UP000327462"/>
    </source>
</evidence>
<dbReference type="GeneID" id="55803199"/>
<proteinExistence type="predicted"/>
<protein>
    <submittedName>
        <fullName evidence="1">Structural protein</fullName>
    </submittedName>
</protein>
<dbReference type="KEGG" id="vg:55803199"/>
<sequence>MGKILFASNNPTHFGPLAYTDTSYVRDASRIPYSIRFDADISTPQGVIKPTTTGEVWIHFRADTVNNAPSGDPSGDVIRIYDDQMRLLLKGSTGINTFFTDFTFYDTNGSTSTQNDVLDYSIGTGAWDIRFVFDPFFMQCQIYQGTVLRFDRTLNANPNNVGQVGRVDWLTKFHYAGSGFISELIIADSDTRLARLNMVRPNGNGFHTDWLGQVSTLADNNINTGLTTNSVNQRHSVTLEPYTNTEIISNVLITSQHFRGANSPGTIRHFIRATNIDYDHVDAFTVAFNNTVSQTDYEINPATALPWDLADIGSLEFGFKSEA</sequence>
<accession>K4Q5A5</accession>
<dbReference type="RefSeq" id="YP_009874074.1">
    <property type="nucleotide sequence ID" value="NC_049345.1"/>
</dbReference>
<dbReference type="Proteomes" id="UP000327462">
    <property type="component" value="Segment"/>
</dbReference>
<keyword evidence="2" id="KW-1185">Reference proteome</keyword>
<name>K4Q5A5_9CAUD</name>
<dbReference type="EMBL" id="FR719956">
    <property type="protein sequence ID" value="CBX88012.1"/>
    <property type="molecule type" value="Genomic_DNA"/>
</dbReference>
<organism evidence="1 2">
    <name type="scientific">Roseovarius Plymouth podovirus 1</name>
    <dbReference type="NCBI Taxonomy" id="926474"/>
    <lineage>
        <taxon>Viruses</taxon>
        <taxon>Duplodnaviria</taxon>
        <taxon>Heunggongvirae</taxon>
        <taxon>Uroviricota</taxon>
        <taxon>Caudoviricetes</taxon>
        <taxon>Schitoviridae</taxon>
        <taxon>Rhodovirinae</taxon>
        <taxon>Plymouthvirus</taxon>
    </lineage>
</organism>
<reference evidence="1 2" key="1">
    <citation type="journal article" date="2014" name="Front. Microbiol.">
        <title>Comparative genomics defines the core genome of the growing N4-like phage genus and identifies N4-like Roseophage specific genes.</title>
        <authorList>
            <person name="Chan J.Z."/>
            <person name="Millard A.D."/>
            <person name="Mann N.H."/>
            <person name="Schafer H."/>
        </authorList>
    </citation>
    <scope>NUCLEOTIDE SEQUENCE [LARGE SCALE GENOMIC DNA]</scope>
</reference>
<evidence type="ECO:0000313" key="1">
    <source>
        <dbReference type="EMBL" id="CBX88012.1"/>
    </source>
</evidence>